<protein>
    <submittedName>
        <fullName evidence="3">Peptide ligase PGM1-related protein</fullName>
    </submittedName>
</protein>
<dbReference type="EMBL" id="JBHSKN010000022">
    <property type="protein sequence ID" value="MFC5243180.1"/>
    <property type="molecule type" value="Genomic_DNA"/>
</dbReference>
<sequence>MDTLHRRGPAQVHIQSRECDPQILARFTGASFFPERLLGSAIIDTVYRAGGSLLYITAPPVLDPDEQVAYYLGLPGAGHGDARTRVRLVGLDDAGPRWLSEKVLDADNPQAARVRAAVREFVDGRRRDGADVRLNYFEPSAPLERFARELEVPGNQPHSSCIPLGTKHSGRRLFAEAGIPFPEGSAELLHTLADIAGEVARMARAGHRAVLVKLDDSTSGAGLGNAMLDLDDLGLPTGTDDKALTGRVLAALPRATLVDPAITWDDYVRAVEKTGAVVEEWVRDDTLSSPSFQGRITGDGTVEAVSTHDQVFTGHDQSYVGCRFPASAEYRRTLIDYGVRVGRALRERGVGGGDYGVDFLARRTADGWQLLGCEINLRGTGTKHAFGIASGLLGTPATPDGRLVHGGPDGSERVYEASDAIIDPRYKGLRPAHLIRAVTESPLGYDPARATGVVLHTMSAAHDHGKFGAVCIGADRAEATALLRGLRELVDGLADRASR</sequence>
<proteinExistence type="predicted"/>
<organism evidence="3 4">
    <name type="scientific">Streptomyces atrovirens</name>
    <dbReference type="NCBI Taxonomy" id="285556"/>
    <lineage>
        <taxon>Bacteria</taxon>
        <taxon>Bacillati</taxon>
        <taxon>Actinomycetota</taxon>
        <taxon>Actinomycetes</taxon>
        <taxon>Kitasatosporales</taxon>
        <taxon>Streptomycetaceae</taxon>
        <taxon>Streptomyces</taxon>
    </lineage>
</organism>
<feature type="domain" description="IQCH-like ATP-grasp" evidence="2">
    <location>
        <begin position="263"/>
        <end position="352"/>
    </location>
</feature>
<evidence type="ECO:0000313" key="3">
    <source>
        <dbReference type="EMBL" id="MFC5243180.1"/>
    </source>
</evidence>
<evidence type="ECO:0000259" key="2">
    <source>
        <dbReference type="Pfam" id="PF24923"/>
    </source>
</evidence>
<evidence type="ECO:0000259" key="1">
    <source>
        <dbReference type="Pfam" id="PF18105"/>
    </source>
</evidence>
<dbReference type="RefSeq" id="WP_344559081.1">
    <property type="nucleotide sequence ID" value="NZ_BAAATG010000012.1"/>
</dbReference>
<name>A0ABW0DZG1_9ACTN</name>
<comment type="caution">
    <text evidence="3">The sequence shown here is derived from an EMBL/GenBank/DDBJ whole genome shotgun (WGS) entry which is preliminary data.</text>
</comment>
<dbReference type="InterPro" id="IPR056855">
    <property type="entry name" value="ATP-grasp_IQCH"/>
</dbReference>
<keyword evidence="3" id="KW-0436">Ligase</keyword>
<dbReference type="Proteomes" id="UP001596035">
    <property type="component" value="Unassembled WGS sequence"/>
</dbReference>
<accession>A0ABW0DZG1</accession>
<dbReference type="Pfam" id="PF18105">
    <property type="entry name" value="PGM1_C"/>
    <property type="match status" value="1"/>
</dbReference>
<dbReference type="Pfam" id="PF24923">
    <property type="entry name" value="ATP-grasp_IQCH"/>
    <property type="match status" value="1"/>
</dbReference>
<reference evidence="4" key="1">
    <citation type="journal article" date="2019" name="Int. J. Syst. Evol. Microbiol.">
        <title>The Global Catalogue of Microorganisms (GCM) 10K type strain sequencing project: providing services to taxonomists for standard genome sequencing and annotation.</title>
        <authorList>
            <consortium name="The Broad Institute Genomics Platform"/>
            <consortium name="The Broad Institute Genome Sequencing Center for Infectious Disease"/>
            <person name="Wu L."/>
            <person name="Ma J."/>
        </authorList>
    </citation>
    <scope>NUCLEOTIDE SEQUENCE [LARGE SCALE GENOMIC DNA]</scope>
    <source>
        <strain evidence="4">CGMCC 4.7131</strain>
    </source>
</reference>
<gene>
    <name evidence="3" type="ORF">ACFPWV_25290</name>
</gene>
<keyword evidence="4" id="KW-1185">Reference proteome</keyword>
<evidence type="ECO:0000313" key="4">
    <source>
        <dbReference type="Proteomes" id="UP001596035"/>
    </source>
</evidence>
<feature type="domain" description="PGM1 C-terminal" evidence="1">
    <location>
        <begin position="434"/>
        <end position="483"/>
    </location>
</feature>
<dbReference type="GO" id="GO:0016874">
    <property type="term" value="F:ligase activity"/>
    <property type="evidence" value="ECO:0007669"/>
    <property type="project" value="UniProtKB-KW"/>
</dbReference>
<dbReference type="InterPro" id="IPR041356">
    <property type="entry name" value="PGM1_C"/>
</dbReference>